<keyword evidence="2 3" id="KW-0378">Hydrolase</keyword>
<evidence type="ECO:0000256" key="1">
    <source>
        <dbReference type="ARBA" id="ARBA00009275"/>
    </source>
</evidence>
<dbReference type="EC" id="3.1.-.-" evidence="3"/>
<dbReference type="EMBL" id="JBHSVR010000001">
    <property type="protein sequence ID" value="MFC6635377.1"/>
    <property type="molecule type" value="Genomic_DNA"/>
</dbReference>
<keyword evidence="4" id="KW-1185">Reference proteome</keyword>
<dbReference type="Pfam" id="PF01026">
    <property type="entry name" value="TatD_DNase"/>
    <property type="match status" value="1"/>
</dbReference>
<dbReference type="InterPro" id="IPR018228">
    <property type="entry name" value="DNase_TatD-rel_CS"/>
</dbReference>
<accession>A0ABW1YUX6</accession>
<dbReference type="CDD" id="cd01310">
    <property type="entry name" value="TatD_DNAse"/>
    <property type="match status" value="1"/>
</dbReference>
<evidence type="ECO:0000313" key="3">
    <source>
        <dbReference type="EMBL" id="MFC6635377.1"/>
    </source>
</evidence>
<dbReference type="SUPFAM" id="SSF51556">
    <property type="entry name" value="Metallo-dependent hydrolases"/>
    <property type="match status" value="1"/>
</dbReference>
<sequence>MQLFDSHCHFDFDAFDGDRPQVWQRCRDAGVERMIIPGVSEPRWSTLFELVKGEPGWYAAVGLHPWWVAEAEMEPVQLQRDLAQQIAAAQLQGNPCVAIGECGLDGAIVTPLTDQEPHFRAQLALAAELDLPLIVHACRCHSDMLRLLKEYRPARGGVIHAFSGSEEIARDYWQLGFCLGAGGTITYERAAKTRRAFAALPLEAVLLESDAPDMPLAGRQGQRNSPEYLPLIAAELATLRGISIEQVAEQTRLNTERLFALQ</sequence>
<dbReference type="PANTHER" id="PTHR46124:SF3">
    <property type="entry name" value="HYDROLASE"/>
    <property type="match status" value="1"/>
</dbReference>
<dbReference type="Proteomes" id="UP001596425">
    <property type="component" value="Unassembled WGS sequence"/>
</dbReference>
<dbReference type="Gene3D" id="3.20.20.140">
    <property type="entry name" value="Metal-dependent hydrolases"/>
    <property type="match status" value="1"/>
</dbReference>
<dbReference type="PANTHER" id="PTHR46124">
    <property type="entry name" value="D-AMINOACYL-TRNA DEACYLASE"/>
    <property type="match status" value="1"/>
</dbReference>
<reference evidence="4" key="1">
    <citation type="journal article" date="2019" name="Int. J. Syst. Evol. Microbiol.">
        <title>The Global Catalogue of Microorganisms (GCM) 10K type strain sequencing project: providing services to taxonomists for standard genome sequencing and annotation.</title>
        <authorList>
            <consortium name="The Broad Institute Genomics Platform"/>
            <consortium name="The Broad Institute Genome Sequencing Center for Infectious Disease"/>
            <person name="Wu L."/>
            <person name="Ma J."/>
        </authorList>
    </citation>
    <scope>NUCLEOTIDE SEQUENCE [LARGE SCALE GENOMIC DNA]</scope>
    <source>
        <strain evidence="4">CGMCC 1.13718</strain>
    </source>
</reference>
<comment type="similarity">
    <text evidence="1">Belongs to the metallo-dependent hydrolases superfamily. TatD-type hydrolase family.</text>
</comment>
<evidence type="ECO:0000313" key="4">
    <source>
        <dbReference type="Proteomes" id="UP001596425"/>
    </source>
</evidence>
<dbReference type="PIRSF" id="PIRSF005902">
    <property type="entry name" value="DNase_TatD"/>
    <property type="match status" value="1"/>
</dbReference>
<name>A0ABW1YUX6_9GAMM</name>
<dbReference type="GO" id="GO:0016787">
    <property type="term" value="F:hydrolase activity"/>
    <property type="evidence" value="ECO:0007669"/>
    <property type="project" value="UniProtKB-KW"/>
</dbReference>
<dbReference type="InterPro" id="IPR032466">
    <property type="entry name" value="Metal_Hydrolase"/>
</dbReference>
<organism evidence="3 4">
    <name type="scientific">Microbulbifer taiwanensis</name>
    <dbReference type="NCBI Taxonomy" id="986746"/>
    <lineage>
        <taxon>Bacteria</taxon>
        <taxon>Pseudomonadati</taxon>
        <taxon>Pseudomonadota</taxon>
        <taxon>Gammaproteobacteria</taxon>
        <taxon>Cellvibrionales</taxon>
        <taxon>Microbulbiferaceae</taxon>
        <taxon>Microbulbifer</taxon>
    </lineage>
</organism>
<comment type="caution">
    <text evidence="3">The sequence shown here is derived from an EMBL/GenBank/DDBJ whole genome shotgun (WGS) entry which is preliminary data.</text>
</comment>
<dbReference type="PROSITE" id="PS01137">
    <property type="entry name" value="TATD_1"/>
    <property type="match status" value="1"/>
</dbReference>
<protein>
    <submittedName>
        <fullName evidence="3">TatD family hydrolase</fullName>
        <ecNumber evidence="3">3.1.-.-</ecNumber>
    </submittedName>
</protein>
<evidence type="ECO:0000256" key="2">
    <source>
        <dbReference type="ARBA" id="ARBA00022801"/>
    </source>
</evidence>
<dbReference type="InterPro" id="IPR001130">
    <property type="entry name" value="TatD-like"/>
</dbReference>
<gene>
    <name evidence="3" type="ORF">ACFQBM_19050</name>
</gene>
<proteinExistence type="inferred from homology"/>
<dbReference type="RefSeq" id="WP_193192720.1">
    <property type="nucleotide sequence ID" value="NZ_JACZFR010000032.1"/>
</dbReference>